<name>A0A8H4EN34_GIGMA</name>
<dbReference type="AlphaFoldDB" id="A0A8H4EN34"/>
<comment type="caution">
    <text evidence="1">The sequence shown here is derived from an EMBL/GenBank/DDBJ whole genome shotgun (WGS) entry which is preliminary data.</text>
</comment>
<proteinExistence type="predicted"/>
<protein>
    <submittedName>
        <fullName evidence="1">Protein far1-related sequence 5-like</fullName>
    </submittedName>
</protein>
<gene>
    <name evidence="1" type="ORF">F8M41_015588</name>
</gene>
<sequence length="77" mass="8745">MQSIIKKSLNNASSLCEVGETIDKRHEQEIGYCKLTDIKNLCFNTINDNFIEDIVDELQATLKTILNDNDISNINDI</sequence>
<keyword evidence="2" id="KW-1185">Reference proteome</keyword>
<dbReference type="Proteomes" id="UP000439903">
    <property type="component" value="Unassembled WGS sequence"/>
</dbReference>
<dbReference type="EMBL" id="WTPW01000329">
    <property type="protein sequence ID" value="KAF0522133.1"/>
    <property type="molecule type" value="Genomic_DNA"/>
</dbReference>
<accession>A0A8H4EN34</accession>
<evidence type="ECO:0000313" key="2">
    <source>
        <dbReference type="Proteomes" id="UP000439903"/>
    </source>
</evidence>
<reference evidence="1 2" key="1">
    <citation type="journal article" date="2019" name="Environ. Microbiol.">
        <title>At the nexus of three kingdoms: the genome of the mycorrhizal fungus Gigaspora margarita provides insights into plant, endobacterial and fungal interactions.</title>
        <authorList>
            <person name="Venice F."/>
            <person name="Ghignone S."/>
            <person name="Salvioli di Fossalunga A."/>
            <person name="Amselem J."/>
            <person name="Novero M."/>
            <person name="Xianan X."/>
            <person name="Sedzielewska Toro K."/>
            <person name="Morin E."/>
            <person name="Lipzen A."/>
            <person name="Grigoriev I.V."/>
            <person name="Henrissat B."/>
            <person name="Martin F.M."/>
            <person name="Bonfante P."/>
        </authorList>
    </citation>
    <scope>NUCLEOTIDE SEQUENCE [LARGE SCALE GENOMIC DNA]</scope>
    <source>
        <strain evidence="1 2">BEG34</strain>
    </source>
</reference>
<organism evidence="1 2">
    <name type="scientific">Gigaspora margarita</name>
    <dbReference type="NCBI Taxonomy" id="4874"/>
    <lineage>
        <taxon>Eukaryota</taxon>
        <taxon>Fungi</taxon>
        <taxon>Fungi incertae sedis</taxon>
        <taxon>Mucoromycota</taxon>
        <taxon>Glomeromycotina</taxon>
        <taxon>Glomeromycetes</taxon>
        <taxon>Diversisporales</taxon>
        <taxon>Gigasporaceae</taxon>
        <taxon>Gigaspora</taxon>
    </lineage>
</organism>
<evidence type="ECO:0000313" key="1">
    <source>
        <dbReference type="EMBL" id="KAF0522133.1"/>
    </source>
</evidence>
<dbReference type="OrthoDB" id="2445252at2759"/>